<comment type="caution">
    <text evidence="2">The sequence shown here is derived from an EMBL/GenBank/DDBJ whole genome shotgun (WGS) entry which is preliminary data.</text>
</comment>
<proteinExistence type="predicted"/>
<feature type="region of interest" description="Disordered" evidence="1">
    <location>
        <begin position="73"/>
        <end position="98"/>
    </location>
</feature>
<evidence type="ECO:0000313" key="2">
    <source>
        <dbReference type="EMBL" id="GFN83694.1"/>
    </source>
</evidence>
<feature type="region of interest" description="Disordered" evidence="1">
    <location>
        <begin position="1"/>
        <end position="23"/>
    </location>
</feature>
<name>A0AAV3YMG3_9GAST</name>
<protein>
    <submittedName>
        <fullName evidence="2">Uncharacterized protein</fullName>
    </submittedName>
</protein>
<dbReference type="EMBL" id="BLXT01001211">
    <property type="protein sequence ID" value="GFN83694.1"/>
    <property type="molecule type" value="Genomic_DNA"/>
</dbReference>
<evidence type="ECO:0000313" key="3">
    <source>
        <dbReference type="Proteomes" id="UP000735302"/>
    </source>
</evidence>
<gene>
    <name evidence="2" type="ORF">PoB_001020000</name>
</gene>
<evidence type="ECO:0000256" key="1">
    <source>
        <dbReference type="SAM" id="MobiDB-lite"/>
    </source>
</evidence>
<accession>A0AAV3YMG3</accession>
<reference evidence="2 3" key="1">
    <citation type="journal article" date="2021" name="Elife">
        <title>Chloroplast acquisition without the gene transfer in kleptoplastic sea slugs, Plakobranchus ocellatus.</title>
        <authorList>
            <person name="Maeda T."/>
            <person name="Takahashi S."/>
            <person name="Yoshida T."/>
            <person name="Shimamura S."/>
            <person name="Takaki Y."/>
            <person name="Nagai Y."/>
            <person name="Toyoda A."/>
            <person name="Suzuki Y."/>
            <person name="Arimoto A."/>
            <person name="Ishii H."/>
            <person name="Satoh N."/>
            <person name="Nishiyama T."/>
            <person name="Hasebe M."/>
            <person name="Maruyama T."/>
            <person name="Minagawa J."/>
            <person name="Obokata J."/>
            <person name="Shigenobu S."/>
        </authorList>
    </citation>
    <scope>NUCLEOTIDE SEQUENCE [LARGE SCALE GENOMIC DNA]</scope>
</reference>
<keyword evidence="3" id="KW-1185">Reference proteome</keyword>
<organism evidence="2 3">
    <name type="scientific">Plakobranchus ocellatus</name>
    <dbReference type="NCBI Taxonomy" id="259542"/>
    <lineage>
        <taxon>Eukaryota</taxon>
        <taxon>Metazoa</taxon>
        <taxon>Spiralia</taxon>
        <taxon>Lophotrochozoa</taxon>
        <taxon>Mollusca</taxon>
        <taxon>Gastropoda</taxon>
        <taxon>Heterobranchia</taxon>
        <taxon>Euthyneura</taxon>
        <taxon>Panpulmonata</taxon>
        <taxon>Sacoglossa</taxon>
        <taxon>Placobranchoidea</taxon>
        <taxon>Plakobranchidae</taxon>
        <taxon>Plakobranchus</taxon>
    </lineage>
</organism>
<dbReference type="AlphaFoldDB" id="A0AAV3YMG3"/>
<sequence length="98" mass="11378">MTQVHENFDSTKGDANASQLDSIESSASARKIRLFRLHRYTLFSTALTTMQGYVRFEPTKKDTRCFRWNREQRKRTRISTAPMTDARKLDCPDNDTGT</sequence>
<dbReference type="Proteomes" id="UP000735302">
    <property type="component" value="Unassembled WGS sequence"/>
</dbReference>
<feature type="compositionally biased region" description="Basic and acidic residues" evidence="1">
    <location>
        <begin position="1"/>
        <end position="12"/>
    </location>
</feature>